<comment type="subcellular location">
    <subcellularLocation>
        <location evidence="1">Cell membrane</location>
        <topology evidence="1">Multi-pass membrane protein</topology>
    </subcellularLocation>
</comment>
<dbReference type="InterPro" id="IPR005538">
    <property type="entry name" value="LrgA/CidA"/>
</dbReference>
<evidence type="ECO:0000256" key="3">
    <source>
        <dbReference type="ARBA" id="ARBA00022692"/>
    </source>
</evidence>
<feature type="transmembrane region" description="Helical" evidence="6">
    <location>
        <begin position="62"/>
        <end position="85"/>
    </location>
</feature>
<feature type="transmembrane region" description="Helical" evidence="6">
    <location>
        <begin position="91"/>
        <end position="114"/>
    </location>
</feature>
<keyword evidence="5 6" id="KW-0472">Membrane</keyword>
<reference evidence="7" key="1">
    <citation type="submission" date="2022-07" db="EMBL/GenBank/DDBJ databases">
        <authorList>
            <person name="Li W.-J."/>
            <person name="Deng Q.-Q."/>
        </authorList>
    </citation>
    <scope>NUCLEOTIDE SEQUENCE</scope>
    <source>
        <strain evidence="7">SYSU M60031</strain>
    </source>
</reference>
<feature type="transmembrane region" description="Helical" evidence="6">
    <location>
        <begin position="36"/>
        <end position="55"/>
    </location>
</feature>
<keyword evidence="4 6" id="KW-1133">Transmembrane helix</keyword>
<accession>A0AA41X771</accession>
<keyword evidence="3 6" id="KW-0812">Transmembrane</keyword>
<evidence type="ECO:0000313" key="8">
    <source>
        <dbReference type="Proteomes" id="UP001156102"/>
    </source>
</evidence>
<gene>
    <name evidence="7" type="ORF">NK662_15855</name>
</gene>
<evidence type="ECO:0000256" key="2">
    <source>
        <dbReference type="ARBA" id="ARBA00022475"/>
    </source>
</evidence>
<keyword evidence="2" id="KW-1003">Cell membrane</keyword>
<dbReference type="PANTHER" id="PTHR33931">
    <property type="entry name" value="HOLIN-LIKE PROTEIN CIDA-RELATED"/>
    <property type="match status" value="1"/>
</dbReference>
<keyword evidence="8" id="KW-1185">Reference proteome</keyword>
<dbReference type="NCBIfam" id="NF002460">
    <property type="entry name" value="PRK01658.1"/>
    <property type="match status" value="1"/>
</dbReference>
<sequence>MQTGKAVLQIGLLSLLYLLGAWLQQYWKLSVPGSLIGMLLLLGLLATGIVPVRWFEAGGERLLTLMPLLLVPSMAGLMEYGPFLLKKGGGLLLTAVISTLLIIIVAGHTGQYLAKRRERK</sequence>
<dbReference type="AlphaFoldDB" id="A0AA41X771"/>
<protein>
    <submittedName>
        <fullName evidence="7">CidA/LrgA family holin-like protein</fullName>
    </submittedName>
</protein>
<dbReference type="EMBL" id="JANCLT010000009">
    <property type="protein sequence ID" value="MCP8969997.1"/>
    <property type="molecule type" value="Genomic_DNA"/>
</dbReference>
<evidence type="ECO:0000313" key="7">
    <source>
        <dbReference type="EMBL" id="MCP8969997.1"/>
    </source>
</evidence>
<evidence type="ECO:0000256" key="1">
    <source>
        <dbReference type="ARBA" id="ARBA00004651"/>
    </source>
</evidence>
<name>A0AA41X771_9BACI</name>
<proteinExistence type="predicted"/>
<organism evidence="7 8">
    <name type="scientific">Ectobacillus ponti</name>
    <dbReference type="NCBI Taxonomy" id="2961894"/>
    <lineage>
        <taxon>Bacteria</taxon>
        <taxon>Bacillati</taxon>
        <taxon>Bacillota</taxon>
        <taxon>Bacilli</taxon>
        <taxon>Bacillales</taxon>
        <taxon>Bacillaceae</taxon>
        <taxon>Ectobacillus</taxon>
    </lineage>
</organism>
<dbReference type="GO" id="GO:0005886">
    <property type="term" value="C:plasma membrane"/>
    <property type="evidence" value="ECO:0007669"/>
    <property type="project" value="UniProtKB-SubCell"/>
</dbReference>
<dbReference type="RefSeq" id="WP_254759918.1">
    <property type="nucleotide sequence ID" value="NZ_JANCLT010000009.1"/>
</dbReference>
<dbReference type="Pfam" id="PF03788">
    <property type="entry name" value="LrgA"/>
    <property type="match status" value="1"/>
</dbReference>
<evidence type="ECO:0000256" key="6">
    <source>
        <dbReference type="SAM" id="Phobius"/>
    </source>
</evidence>
<dbReference type="PANTHER" id="PTHR33931:SF6">
    <property type="entry name" value="INTEGRAL MEMBRANE PROTEIN YXZK-RELATED"/>
    <property type="match status" value="1"/>
</dbReference>
<dbReference type="Proteomes" id="UP001156102">
    <property type="component" value="Unassembled WGS sequence"/>
</dbReference>
<evidence type="ECO:0000256" key="5">
    <source>
        <dbReference type="ARBA" id="ARBA00023136"/>
    </source>
</evidence>
<comment type="caution">
    <text evidence="7">The sequence shown here is derived from an EMBL/GenBank/DDBJ whole genome shotgun (WGS) entry which is preliminary data.</text>
</comment>
<evidence type="ECO:0000256" key="4">
    <source>
        <dbReference type="ARBA" id="ARBA00022989"/>
    </source>
</evidence>